<accession>M5RZA2</accession>
<protein>
    <submittedName>
        <fullName evidence="1">Uncharacterized protein</fullName>
    </submittedName>
</protein>
<evidence type="ECO:0000313" key="2">
    <source>
        <dbReference type="Proteomes" id="UP000011996"/>
    </source>
</evidence>
<dbReference type="EMBL" id="ANOF01000155">
    <property type="protein sequence ID" value="EMI24541.1"/>
    <property type="molecule type" value="Genomic_DNA"/>
</dbReference>
<dbReference type="Proteomes" id="UP000011996">
    <property type="component" value="Unassembled WGS sequence"/>
</dbReference>
<sequence>MRRPAARWHRQTIFHHDRVGRFTPAPSGAISWMAPEESALVARGVSPENRWHPIGPSPRMGPALVCML</sequence>
<reference evidence="1 2" key="1">
    <citation type="journal article" date="2013" name="Mar. Genomics">
        <title>Expression of sulfatases in Rhodopirellula baltica and the diversity of sulfatases in the genus Rhodopirellula.</title>
        <authorList>
            <person name="Wegner C.E."/>
            <person name="Richter-Heitmann T."/>
            <person name="Klindworth A."/>
            <person name="Klockow C."/>
            <person name="Richter M."/>
            <person name="Achstetter T."/>
            <person name="Glockner F.O."/>
            <person name="Harder J."/>
        </authorList>
    </citation>
    <scope>NUCLEOTIDE SEQUENCE [LARGE SCALE GENOMIC DNA]</scope>
    <source>
        <strain evidence="1 2">SH398</strain>
    </source>
</reference>
<evidence type="ECO:0000313" key="1">
    <source>
        <dbReference type="EMBL" id="EMI24541.1"/>
    </source>
</evidence>
<gene>
    <name evidence="1" type="ORF">RESH_04912</name>
</gene>
<name>M5RZA2_9BACT</name>
<proteinExistence type="predicted"/>
<dbReference type="AlphaFoldDB" id="M5RZA2"/>
<organism evidence="1 2">
    <name type="scientific">Rhodopirellula europaea SH398</name>
    <dbReference type="NCBI Taxonomy" id="1263868"/>
    <lineage>
        <taxon>Bacteria</taxon>
        <taxon>Pseudomonadati</taxon>
        <taxon>Planctomycetota</taxon>
        <taxon>Planctomycetia</taxon>
        <taxon>Pirellulales</taxon>
        <taxon>Pirellulaceae</taxon>
        <taxon>Rhodopirellula</taxon>
    </lineage>
</organism>
<comment type="caution">
    <text evidence="1">The sequence shown here is derived from an EMBL/GenBank/DDBJ whole genome shotgun (WGS) entry which is preliminary data.</text>
</comment>